<dbReference type="Proteomes" id="UP001165121">
    <property type="component" value="Unassembled WGS sequence"/>
</dbReference>
<sequence length="191" mass="21437">MGLDELKPGNNKRAKDTVISAFMAFVRYEHVEFDYVKRCIEQDPTDFTTCPLHAVTTALITQTTPSVALIGNLPEIPVEAAVTLTPWWFRSLLLVHRNPPLLYGKFTLMSTGCLNASFPNWSYRCAYLAFISTGVCAQHANGCHGLTHRWIFDRGAWNMIPTIQGFNYILTQAGKIPGLVRHLAATARRLR</sequence>
<reference evidence="1" key="1">
    <citation type="submission" date="2023-04" db="EMBL/GenBank/DDBJ databases">
        <title>Phytophthora fragariaefolia NBRC 109709.</title>
        <authorList>
            <person name="Ichikawa N."/>
            <person name="Sato H."/>
            <person name="Tonouchi N."/>
        </authorList>
    </citation>
    <scope>NUCLEOTIDE SEQUENCE</scope>
    <source>
        <strain evidence="1">NBRC 109709</strain>
    </source>
</reference>
<organism evidence="1 2">
    <name type="scientific">Phytophthora fragariaefolia</name>
    <dbReference type="NCBI Taxonomy" id="1490495"/>
    <lineage>
        <taxon>Eukaryota</taxon>
        <taxon>Sar</taxon>
        <taxon>Stramenopiles</taxon>
        <taxon>Oomycota</taxon>
        <taxon>Peronosporomycetes</taxon>
        <taxon>Peronosporales</taxon>
        <taxon>Peronosporaceae</taxon>
        <taxon>Phytophthora</taxon>
    </lineage>
</organism>
<accession>A0A9W6XI85</accession>
<protein>
    <submittedName>
        <fullName evidence="1">Unnamed protein product</fullName>
    </submittedName>
</protein>
<keyword evidence="2" id="KW-1185">Reference proteome</keyword>
<dbReference type="AlphaFoldDB" id="A0A9W6XI85"/>
<proteinExistence type="predicted"/>
<dbReference type="EMBL" id="BSXT01001132">
    <property type="protein sequence ID" value="GMF39080.1"/>
    <property type="molecule type" value="Genomic_DNA"/>
</dbReference>
<name>A0A9W6XI85_9STRA</name>
<evidence type="ECO:0000313" key="1">
    <source>
        <dbReference type="EMBL" id="GMF39080.1"/>
    </source>
</evidence>
<evidence type="ECO:0000313" key="2">
    <source>
        <dbReference type="Proteomes" id="UP001165121"/>
    </source>
</evidence>
<gene>
    <name evidence="1" type="ORF">Pfra01_001148900</name>
</gene>
<comment type="caution">
    <text evidence="1">The sequence shown here is derived from an EMBL/GenBank/DDBJ whole genome shotgun (WGS) entry which is preliminary data.</text>
</comment>